<dbReference type="Gramene" id="TVU22060">
    <property type="protein sequence ID" value="TVU22060"/>
    <property type="gene ID" value="EJB05_31736"/>
</dbReference>
<evidence type="ECO:0000256" key="3">
    <source>
        <dbReference type="ARBA" id="ARBA00023180"/>
    </source>
</evidence>
<dbReference type="InterPro" id="IPR032872">
    <property type="entry name" value="WAK_assoc_C"/>
</dbReference>
<evidence type="ECO:0000313" key="8">
    <source>
        <dbReference type="Proteomes" id="UP000324897"/>
    </source>
</evidence>
<accession>A0A5J9UFS4</accession>
<dbReference type="GO" id="GO:0016020">
    <property type="term" value="C:membrane"/>
    <property type="evidence" value="ECO:0007669"/>
    <property type="project" value="UniProtKB-SubCell"/>
</dbReference>
<evidence type="ECO:0000259" key="6">
    <source>
        <dbReference type="Pfam" id="PF14380"/>
    </source>
</evidence>
<dbReference type="PANTHER" id="PTHR33138:SF24">
    <property type="entry name" value="WALL-ASSOCIATED RECEPTOR KINASE GALACTURONAN-BINDING DOMAIN-CONTAINING PROTEIN"/>
    <property type="match status" value="1"/>
</dbReference>
<dbReference type="OrthoDB" id="635050at2759"/>
<feature type="chain" id="PRO_5023821619" description="Wall-associated receptor kinase galacturonan-binding domain-containing protein" evidence="4">
    <location>
        <begin position="25"/>
        <end position="293"/>
    </location>
</feature>
<gene>
    <name evidence="7" type="ORF">EJB05_31736</name>
</gene>
<feature type="domain" description="Wall-associated receptor kinase galacturonan-binding" evidence="5">
    <location>
        <begin position="26"/>
        <end position="88"/>
    </location>
</feature>
<evidence type="ECO:0008006" key="9">
    <source>
        <dbReference type="Google" id="ProtNLM"/>
    </source>
</evidence>
<evidence type="ECO:0000256" key="2">
    <source>
        <dbReference type="ARBA" id="ARBA00022729"/>
    </source>
</evidence>
<dbReference type="InterPro" id="IPR025287">
    <property type="entry name" value="WAK_GUB"/>
</dbReference>
<feature type="signal peptide" evidence="4">
    <location>
        <begin position="1"/>
        <end position="24"/>
    </location>
</feature>
<evidence type="ECO:0000256" key="1">
    <source>
        <dbReference type="ARBA" id="ARBA00004167"/>
    </source>
</evidence>
<dbReference type="GO" id="GO:0030247">
    <property type="term" value="F:polysaccharide binding"/>
    <property type="evidence" value="ECO:0007669"/>
    <property type="project" value="InterPro"/>
</dbReference>
<keyword evidence="8" id="KW-1185">Reference proteome</keyword>
<proteinExistence type="predicted"/>
<evidence type="ECO:0000259" key="5">
    <source>
        <dbReference type="Pfam" id="PF13947"/>
    </source>
</evidence>
<comment type="caution">
    <text evidence="7">The sequence shown here is derived from an EMBL/GenBank/DDBJ whole genome shotgun (WGS) entry which is preliminary data.</text>
</comment>
<feature type="non-terminal residue" evidence="7">
    <location>
        <position position="1"/>
    </location>
</feature>
<dbReference type="Proteomes" id="UP000324897">
    <property type="component" value="Unassembled WGS sequence"/>
</dbReference>
<keyword evidence="2 4" id="KW-0732">Signal</keyword>
<protein>
    <recommendedName>
        <fullName evidence="9">Wall-associated receptor kinase galacturonan-binding domain-containing protein</fullName>
    </recommendedName>
</protein>
<dbReference type="Pfam" id="PF13947">
    <property type="entry name" value="GUB_WAK_bind"/>
    <property type="match status" value="1"/>
</dbReference>
<dbReference type="EMBL" id="RWGY01000026">
    <property type="protein sequence ID" value="TVU22060.1"/>
    <property type="molecule type" value="Genomic_DNA"/>
</dbReference>
<comment type="subcellular location">
    <subcellularLocation>
        <location evidence="1">Membrane</location>
        <topology evidence="1">Single-pass membrane protein</topology>
    </subcellularLocation>
</comment>
<organism evidence="7 8">
    <name type="scientific">Eragrostis curvula</name>
    <name type="common">weeping love grass</name>
    <dbReference type="NCBI Taxonomy" id="38414"/>
    <lineage>
        <taxon>Eukaryota</taxon>
        <taxon>Viridiplantae</taxon>
        <taxon>Streptophyta</taxon>
        <taxon>Embryophyta</taxon>
        <taxon>Tracheophyta</taxon>
        <taxon>Spermatophyta</taxon>
        <taxon>Magnoliopsida</taxon>
        <taxon>Liliopsida</taxon>
        <taxon>Poales</taxon>
        <taxon>Poaceae</taxon>
        <taxon>PACMAD clade</taxon>
        <taxon>Chloridoideae</taxon>
        <taxon>Eragrostideae</taxon>
        <taxon>Eragrostidinae</taxon>
        <taxon>Eragrostis</taxon>
    </lineage>
</organism>
<evidence type="ECO:0000313" key="7">
    <source>
        <dbReference type="EMBL" id="TVU22060.1"/>
    </source>
</evidence>
<keyword evidence="3" id="KW-0325">Glycoprotein</keyword>
<dbReference type="PANTHER" id="PTHR33138">
    <property type="entry name" value="OS01G0690200 PROTEIN"/>
    <property type="match status" value="1"/>
</dbReference>
<evidence type="ECO:0000256" key="4">
    <source>
        <dbReference type="SAM" id="SignalP"/>
    </source>
</evidence>
<feature type="domain" description="Wall-associated receptor kinase C-terminal" evidence="6">
    <location>
        <begin position="172"/>
        <end position="239"/>
    </location>
</feature>
<name>A0A5J9UFS4_9POAL</name>
<dbReference type="AlphaFoldDB" id="A0A5J9UFS4"/>
<dbReference type="Pfam" id="PF14380">
    <property type="entry name" value="WAK_assoc"/>
    <property type="match status" value="1"/>
</dbReference>
<reference evidence="7 8" key="1">
    <citation type="journal article" date="2019" name="Sci. Rep.">
        <title>A high-quality genome of Eragrostis curvula grass provides insights into Poaceae evolution and supports new strategies to enhance forage quality.</title>
        <authorList>
            <person name="Carballo J."/>
            <person name="Santos B.A.C.M."/>
            <person name="Zappacosta D."/>
            <person name="Garbus I."/>
            <person name="Selva J.P."/>
            <person name="Gallo C.A."/>
            <person name="Diaz A."/>
            <person name="Albertini E."/>
            <person name="Caccamo M."/>
            <person name="Echenique V."/>
        </authorList>
    </citation>
    <scope>NUCLEOTIDE SEQUENCE [LARGE SCALE GENOMIC DNA]</scope>
    <source>
        <strain evidence="8">cv. Victoria</strain>
        <tissue evidence="7">Leaf</tissue>
    </source>
</reference>
<sequence>MQPALLVVLQLVASLLLLHDAAHADCEPATCGNITVKYPFWVGGVNQSSSLCGHPAFQVWCIDGGSVASLSGSALHVRSVDYGNNSFVAVHTRVAAGDDGVCRTDFNISVSIALSPFVFSRRNRALCFLYKCNGTEPRGSEYVNATSTCSSPIYAYLGGGYDWNTPPAIKTGRCMYTYIPVLGSDAATMTAANYTRLLKDGFVLEWQDSSAGDCAACIASGGQCRYVNHAAAFTCICPGDNGKLRVVPTCDVSALTHQANDISSGGSRLKLPSFCACPLVIDPSRLPLVASLH</sequence>